<protein>
    <recommendedName>
        <fullName evidence="11">Flavonoid 3',5'-hydroxylase</fullName>
    </recommendedName>
</protein>
<evidence type="ECO:0008006" key="11">
    <source>
        <dbReference type="Google" id="ProtNLM"/>
    </source>
</evidence>
<evidence type="ECO:0000313" key="10">
    <source>
        <dbReference type="Proteomes" id="UP001630127"/>
    </source>
</evidence>
<dbReference type="Pfam" id="PF00067">
    <property type="entry name" value="p450"/>
    <property type="match status" value="1"/>
</dbReference>
<comment type="cofactor">
    <cofactor evidence="1">
        <name>heme</name>
        <dbReference type="ChEBI" id="CHEBI:30413"/>
    </cofactor>
</comment>
<proteinExistence type="inferred from homology"/>
<dbReference type="InterPro" id="IPR001128">
    <property type="entry name" value="Cyt_P450"/>
</dbReference>
<dbReference type="AlphaFoldDB" id="A0ABD3AP50"/>
<name>A0ABD3AP50_9GENT</name>
<dbReference type="EMBL" id="JBJUIK010000003">
    <property type="protein sequence ID" value="KAL3532965.1"/>
    <property type="molecule type" value="Genomic_DNA"/>
</dbReference>
<dbReference type="InterPro" id="IPR002401">
    <property type="entry name" value="Cyt_P450_E_grp-I"/>
</dbReference>
<organism evidence="9 10">
    <name type="scientific">Cinchona calisaya</name>
    <dbReference type="NCBI Taxonomy" id="153742"/>
    <lineage>
        <taxon>Eukaryota</taxon>
        <taxon>Viridiplantae</taxon>
        <taxon>Streptophyta</taxon>
        <taxon>Embryophyta</taxon>
        <taxon>Tracheophyta</taxon>
        <taxon>Spermatophyta</taxon>
        <taxon>Magnoliopsida</taxon>
        <taxon>eudicotyledons</taxon>
        <taxon>Gunneridae</taxon>
        <taxon>Pentapetalae</taxon>
        <taxon>asterids</taxon>
        <taxon>lamiids</taxon>
        <taxon>Gentianales</taxon>
        <taxon>Rubiaceae</taxon>
        <taxon>Cinchonoideae</taxon>
        <taxon>Cinchoneae</taxon>
        <taxon>Cinchona</taxon>
    </lineage>
</organism>
<evidence type="ECO:0000313" key="9">
    <source>
        <dbReference type="EMBL" id="KAL3532965.1"/>
    </source>
</evidence>
<accession>A0ABD3AP50</accession>
<evidence type="ECO:0000256" key="1">
    <source>
        <dbReference type="ARBA" id="ARBA00001971"/>
    </source>
</evidence>
<keyword evidence="8" id="KW-0503">Monooxygenase</keyword>
<keyword evidence="3" id="KW-0349">Heme</keyword>
<evidence type="ECO:0000256" key="8">
    <source>
        <dbReference type="ARBA" id="ARBA00023033"/>
    </source>
</evidence>
<dbReference type="Gene3D" id="1.10.630.10">
    <property type="entry name" value="Cytochrome P450"/>
    <property type="match status" value="1"/>
</dbReference>
<dbReference type="GO" id="GO:0004497">
    <property type="term" value="F:monooxygenase activity"/>
    <property type="evidence" value="ECO:0007669"/>
    <property type="project" value="UniProtKB-KW"/>
</dbReference>
<evidence type="ECO:0000256" key="3">
    <source>
        <dbReference type="ARBA" id="ARBA00022617"/>
    </source>
</evidence>
<dbReference type="PANTHER" id="PTHR47944:SF18">
    <property type="entry name" value="FLAVONOID 3'-MONOOXYGENASE"/>
    <property type="match status" value="1"/>
</dbReference>
<keyword evidence="7" id="KW-0408">Iron</keyword>
<keyword evidence="4" id="KW-0479">Metal-binding</keyword>
<keyword evidence="6" id="KW-0560">Oxidoreductase</keyword>
<dbReference type="GO" id="GO:0046872">
    <property type="term" value="F:metal ion binding"/>
    <property type="evidence" value="ECO:0007669"/>
    <property type="project" value="UniProtKB-KW"/>
</dbReference>
<dbReference type="Proteomes" id="UP001630127">
    <property type="component" value="Unassembled WGS sequence"/>
</dbReference>
<comment type="caution">
    <text evidence="9">The sequence shown here is derived from an EMBL/GenBank/DDBJ whole genome shotgun (WGS) entry which is preliminary data.</text>
</comment>
<evidence type="ECO:0000256" key="6">
    <source>
        <dbReference type="ARBA" id="ARBA00023002"/>
    </source>
</evidence>
<evidence type="ECO:0000256" key="7">
    <source>
        <dbReference type="ARBA" id="ARBA00023004"/>
    </source>
</evidence>
<evidence type="ECO:0000256" key="5">
    <source>
        <dbReference type="ARBA" id="ARBA00022857"/>
    </source>
</evidence>
<gene>
    <name evidence="9" type="ORF">ACH5RR_006486</name>
</gene>
<evidence type="ECO:0000256" key="2">
    <source>
        <dbReference type="ARBA" id="ARBA00010617"/>
    </source>
</evidence>
<comment type="similarity">
    <text evidence="2">Belongs to the cytochrome P450 family.</text>
</comment>
<reference evidence="9 10" key="1">
    <citation type="submission" date="2024-11" db="EMBL/GenBank/DDBJ databases">
        <title>A near-complete genome assembly of Cinchona calisaya.</title>
        <authorList>
            <person name="Lian D.C."/>
            <person name="Zhao X.W."/>
            <person name="Wei L."/>
        </authorList>
    </citation>
    <scope>NUCLEOTIDE SEQUENCE [LARGE SCALE GENOMIC DNA]</scope>
    <source>
        <tissue evidence="9">Nenye</tissue>
    </source>
</reference>
<dbReference type="PRINTS" id="PR00463">
    <property type="entry name" value="EP450I"/>
</dbReference>
<dbReference type="InterPro" id="IPR036396">
    <property type="entry name" value="Cyt_P450_sf"/>
</dbReference>
<dbReference type="PANTHER" id="PTHR47944">
    <property type="entry name" value="CYTOCHROME P450 98A9"/>
    <property type="match status" value="1"/>
</dbReference>
<dbReference type="SUPFAM" id="SSF48264">
    <property type="entry name" value="Cytochrome P450"/>
    <property type="match status" value="2"/>
</dbReference>
<sequence>MAKKYGPVIYLKVGTWGMVVASTPEAAKAFLKTQDMNFSNRAPNAGATHLAYNSQDMVFAAYGPRWKLLRKLSNLHMLGGKALDNWANVRMNELGHILREMYESSNRGDPVVLPEMLTYAMANILGQVILSRRVFASVGSESNEFKEMVVELMTIAGYFNIGDFITSIAWMDLQGIEGAMKRLHKRFDALLTKMLEEHKASAHERKERPDLLDFVMENRDNSEGERLSTDNIKALLLGFRTSVSKTRSQLGRTNVLLLRVQRMGVVMVEYILGTLVHAFDWKLPDDVVELNMEESFGLVLQKAVPLKAIVSPRLSVNAYVD</sequence>
<keyword evidence="5" id="KW-0521">NADP</keyword>
<keyword evidence="10" id="KW-1185">Reference proteome</keyword>
<evidence type="ECO:0000256" key="4">
    <source>
        <dbReference type="ARBA" id="ARBA00022723"/>
    </source>
</evidence>